<accession>A0AAJ7W4W9</accession>
<dbReference type="AlphaFoldDB" id="A0AAJ7W4W9"/>
<feature type="compositionally biased region" description="Polar residues" evidence="1">
    <location>
        <begin position="184"/>
        <end position="196"/>
    </location>
</feature>
<evidence type="ECO:0000256" key="1">
    <source>
        <dbReference type="SAM" id="MobiDB-lite"/>
    </source>
</evidence>
<feature type="region of interest" description="Disordered" evidence="1">
    <location>
        <begin position="37"/>
        <end position="56"/>
    </location>
</feature>
<dbReference type="RefSeq" id="XP_024944629.1">
    <property type="nucleotide sequence ID" value="XM_025088861.1"/>
</dbReference>
<evidence type="ECO:0000313" key="2">
    <source>
        <dbReference type="Proteomes" id="UP000694920"/>
    </source>
</evidence>
<feature type="region of interest" description="Disordered" evidence="1">
    <location>
        <begin position="184"/>
        <end position="270"/>
    </location>
</feature>
<proteinExistence type="predicted"/>
<dbReference type="Proteomes" id="UP000694920">
    <property type="component" value="Unplaced"/>
</dbReference>
<sequence length="270" mass="29242">MPLLHSAAYVAATGWPTRSPESLTSLNTGGCGATSLTSLNQEWPSSPPSASSTSPASGFVSSYAHSSLSSNNTTTTASNTISSPCTLYVPSIPSGNNHENHGHCDSSGWLHSAEPLQQPYLNLNLHLHHQISSYQSLNESVAPIASNGSNTPHHEYASDYHNSGQPLVTSNHHHSELLQLQSPQTETANTSANEYQEATKEHHEISYQSQNNLEESVDVSGDAERRFTESVINHRRGHSHHFRRQDPTSPDHQTSWTSLTPPPAPQTTAT</sequence>
<reference evidence="3" key="1">
    <citation type="submission" date="2025-08" db="UniProtKB">
        <authorList>
            <consortium name="RefSeq"/>
        </authorList>
    </citation>
    <scope>IDENTIFICATION</scope>
</reference>
<organism evidence="2 3">
    <name type="scientific">Cephus cinctus</name>
    <name type="common">Wheat stem sawfly</name>
    <dbReference type="NCBI Taxonomy" id="211228"/>
    <lineage>
        <taxon>Eukaryota</taxon>
        <taxon>Metazoa</taxon>
        <taxon>Ecdysozoa</taxon>
        <taxon>Arthropoda</taxon>
        <taxon>Hexapoda</taxon>
        <taxon>Insecta</taxon>
        <taxon>Pterygota</taxon>
        <taxon>Neoptera</taxon>
        <taxon>Endopterygota</taxon>
        <taxon>Hymenoptera</taxon>
        <taxon>Cephoidea</taxon>
        <taxon>Cephidae</taxon>
        <taxon>Cephus</taxon>
    </lineage>
</organism>
<feature type="compositionally biased region" description="Basic residues" evidence="1">
    <location>
        <begin position="233"/>
        <end position="243"/>
    </location>
</feature>
<feature type="compositionally biased region" description="Pro residues" evidence="1">
    <location>
        <begin position="260"/>
        <end position="270"/>
    </location>
</feature>
<keyword evidence="2" id="KW-1185">Reference proteome</keyword>
<name>A0AAJ7W4W9_CEPCN</name>
<gene>
    <name evidence="3" type="primary">LOC107271648</name>
</gene>
<dbReference type="KEGG" id="ccin:107271648"/>
<feature type="compositionally biased region" description="Polar residues" evidence="1">
    <location>
        <begin position="247"/>
        <end position="259"/>
    </location>
</feature>
<protein>
    <submittedName>
        <fullName evidence="3">Uncharacterized protein LOC107271648</fullName>
    </submittedName>
</protein>
<dbReference type="GeneID" id="107271648"/>
<evidence type="ECO:0000313" key="3">
    <source>
        <dbReference type="RefSeq" id="XP_024944629.1"/>
    </source>
</evidence>